<evidence type="ECO:0000313" key="4">
    <source>
        <dbReference type="Proteomes" id="UP000324897"/>
    </source>
</evidence>
<reference evidence="3 4" key="1">
    <citation type="journal article" date="2019" name="Sci. Rep.">
        <title>A high-quality genome of Eragrostis curvula grass provides insights into Poaceae evolution and supports new strategies to enhance forage quality.</title>
        <authorList>
            <person name="Carballo J."/>
            <person name="Santos B.A.C.M."/>
            <person name="Zappacosta D."/>
            <person name="Garbus I."/>
            <person name="Selva J.P."/>
            <person name="Gallo C.A."/>
            <person name="Diaz A."/>
            <person name="Albertini E."/>
            <person name="Caccamo M."/>
            <person name="Echenique V."/>
        </authorList>
    </citation>
    <scope>NUCLEOTIDE SEQUENCE [LARGE SCALE GENOMIC DNA]</scope>
    <source>
        <strain evidence="4">cv. Victoria</strain>
        <tissue evidence="3">Leaf</tissue>
    </source>
</reference>
<name>A0A5J9URC3_9POAL</name>
<dbReference type="AlphaFoldDB" id="A0A5J9URC3"/>
<proteinExistence type="predicted"/>
<gene>
    <name evidence="3" type="ORF">EJB05_28212</name>
</gene>
<feature type="compositionally biased region" description="Basic residues" evidence="2">
    <location>
        <begin position="532"/>
        <end position="541"/>
    </location>
</feature>
<dbReference type="Proteomes" id="UP000324897">
    <property type="component" value="Chromosome 2"/>
</dbReference>
<keyword evidence="1" id="KW-0175">Coiled coil</keyword>
<dbReference type="EMBL" id="RWGY01000013">
    <property type="protein sequence ID" value="TVU25707.1"/>
    <property type="molecule type" value="Genomic_DNA"/>
</dbReference>
<sequence>PLEEFRRSFEANARKSKVPEKAKIQDKVVEVVSTASGAPGSKAKIQDKSADAAAIALAAPGPKAKIQQRSGLGLLKLQLSLWGSTSTKPHVQPRDILSPSAGGERFLHSIFETMLEEFLPFDMTFDSAEAAEGSSLACDKVPANTFVMSAQTVEPFIAAADRIRLPQVEDELMLQGGDTLYKSLLSSQVKSLAITHASLRQYRELSRVKVDRDSLRRDFGVLETKVREKETALALSEKRLADLSSEKEALRQSAKDFELKVASLDRQVEELDASLAKVRNENEDLRSKVDAADQDLAAFAKAEKLRLSGICGQVRDALASVGSVPDQLPDDASIEYCQAWLAANIPYVVQACCAFSNNAVHLAVRDLLCSLEAGGSDALAKAINDSFSFVSTDSTPPSLVEALVKFGDHIDEAFWKRVLSIGQQPQSEDSPDLSLSEFATPKDYLDVMPGRVVASESSSEVSLSEFAALEPPSHQAFRREPPIEVFSSPSEIYLSSDLDPLSPVEGARNPYVFPPGSLVGICRVSDIDASKGRKKHVKRGSRGGCSRGDPSSNRGSKKKRDGRGRRALSIDLEGTSSSFDAASHVERMVSSGVVDPLFQRPYSPLSRYNIDEFGIVCQMLLELFLIVKHEPDDGSS</sequence>
<keyword evidence="4" id="KW-1185">Reference proteome</keyword>
<evidence type="ECO:0000313" key="3">
    <source>
        <dbReference type="EMBL" id="TVU25707.1"/>
    </source>
</evidence>
<feature type="compositionally biased region" description="Basic residues" evidence="2">
    <location>
        <begin position="555"/>
        <end position="566"/>
    </location>
</feature>
<accession>A0A5J9URC3</accession>
<evidence type="ECO:0000256" key="2">
    <source>
        <dbReference type="SAM" id="MobiDB-lite"/>
    </source>
</evidence>
<dbReference type="Gramene" id="TVU25707">
    <property type="protein sequence ID" value="TVU25707"/>
    <property type="gene ID" value="EJB05_28212"/>
</dbReference>
<feature type="non-terminal residue" evidence="3">
    <location>
        <position position="1"/>
    </location>
</feature>
<comment type="caution">
    <text evidence="3">The sequence shown here is derived from an EMBL/GenBank/DDBJ whole genome shotgun (WGS) entry which is preliminary data.</text>
</comment>
<feature type="coiled-coil region" evidence="1">
    <location>
        <begin position="226"/>
        <end position="295"/>
    </location>
</feature>
<organism evidence="3 4">
    <name type="scientific">Eragrostis curvula</name>
    <name type="common">weeping love grass</name>
    <dbReference type="NCBI Taxonomy" id="38414"/>
    <lineage>
        <taxon>Eukaryota</taxon>
        <taxon>Viridiplantae</taxon>
        <taxon>Streptophyta</taxon>
        <taxon>Embryophyta</taxon>
        <taxon>Tracheophyta</taxon>
        <taxon>Spermatophyta</taxon>
        <taxon>Magnoliopsida</taxon>
        <taxon>Liliopsida</taxon>
        <taxon>Poales</taxon>
        <taxon>Poaceae</taxon>
        <taxon>PACMAD clade</taxon>
        <taxon>Chloridoideae</taxon>
        <taxon>Eragrostideae</taxon>
        <taxon>Eragrostidinae</taxon>
        <taxon>Eragrostis</taxon>
    </lineage>
</organism>
<protein>
    <submittedName>
        <fullName evidence="3">Uncharacterized protein</fullName>
    </submittedName>
</protein>
<dbReference type="Gene3D" id="1.10.287.1490">
    <property type="match status" value="1"/>
</dbReference>
<feature type="region of interest" description="Disordered" evidence="2">
    <location>
        <begin position="532"/>
        <end position="570"/>
    </location>
</feature>
<evidence type="ECO:0000256" key="1">
    <source>
        <dbReference type="SAM" id="Coils"/>
    </source>
</evidence>